<dbReference type="InterPro" id="IPR001483">
    <property type="entry name" value="Urotensin_II"/>
</dbReference>
<dbReference type="KEGG" id="caua:113106311"/>
<dbReference type="GO" id="GO:0005179">
    <property type="term" value="F:hormone activity"/>
    <property type="evidence" value="ECO:0007669"/>
    <property type="project" value="UniProtKB-KW"/>
</dbReference>
<name>A0A6P6PS58_CARAU</name>
<keyword evidence="7" id="KW-0732">Signal</keyword>
<keyword evidence="8" id="KW-1185">Reference proteome</keyword>
<dbReference type="PROSITE" id="PS00984">
    <property type="entry name" value="UROTENSIN_II"/>
    <property type="match status" value="1"/>
</dbReference>
<evidence type="ECO:0000256" key="6">
    <source>
        <dbReference type="SAM" id="MobiDB-lite"/>
    </source>
</evidence>
<evidence type="ECO:0000313" key="8">
    <source>
        <dbReference type="Proteomes" id="UP000515129"/>
    </source>
</evidence>
<evidence type="ECO:0000256" key="3">
    <source>
        <dbReference type="ARBA" id="ARBA00022525"/>
    </source>
</evidence>
<keyword evidence="5" id="KW-1015">Disulfide bond</keyword>
<protein>
    <submittedName>
        <fullName evidence="9">Uncharacterized protein LOC113106311</fullName>
    </submittedName>
</protein>
<keyword evidence="3" id="KW-0964">Secreted</keyword>
<sequence length="290" mass="31353">MLKLLTTVALLTVTSVLDAAPLMPGQPDAFEEPADGAETGTRRTVADIQGNAARATRIFEKLLKTRPMTIFPDGDGKTVVMRALDEIITATSNPDIRDRTSGSGVNNPLKTLTLLSDGHEEILSAPGGRDGSPRIDRTTSSPDSQRQTEKSRRFRLSKVNDSNEYDEPASAAERSDPITGEPGAREELVKMLSALEELHKLMNSTLSHRITIMTRGNGNGRSTGKKNKMVVTDGSLKSTTATTIDSGGISPMASTDQMDPKLNGKAFKKSPSSAKKTNKRVCFWKYCSQN</sequence>
<dbReference type="AlphaFoldDB" id="A0A6P6PS58"/>
<gene>
    <name evidence="9" type="primary">LOC113106311</name>
</gene>
<dbReference type="OrthoDB" id="8854060at2759"/>
<organism evidence="8 9">
    <name type="scientific">Carassius auratus</name>
    <name type="common">Goldfish</name>
    <dbReference type="NCBI Taxonomy" id="7957"/>
    <lineage>
        <taxon>Eukaryota</taxon>
        <taxon>Metazoa</taxon>
        <taxon>Chordata</taxon>
        <taxon>Craniata</taxon>
        <taxon>Vertebrata</taxon>
        <taxon>Euteleostomi</taxon>
        <taxon>Actinopterygii</taxon>
        <taxon>Neopterygii</taxon>
        <taxon>Teleostei</taxon>
        <taxon>Ostariophysi</taxon>
        <taxon>Cypriniformes</taxon>
        <taxon>Cyprinidae</taxon>
        <taxon>Cyprininae</taxon>
        <taxon>Carassius</taxon>
    </lineage>
</organism>
<dbReference type="Proteomes" id="UP000515129">
    <property type="component" value="Chromosome 1"/>
</dbReference>
<keyword evidence="4" id="KW-0372">Hormone</keyword>
<dbReference type="RefSeq" id="XP_026123913.1">
    <property type="nucleotide sequence ID" value="XM_026268128.1"/>
</dbReference>
<feature type="region of interest" description="Disordered" evidence="6">
    <location>
        <begin position="242"/>
        <end position="275"/>
    </location>
</feature>
<dbReference type="GeneID" id="113106311"/>
<proteinExistence type="inferred from homology"/>
<evidence type="ECO:0000256" key="1">
    <source>
        <dbReference type="ARBA" id="ARBA00004613"/>
    </source>
</evidence>
<evidence type="ECO:0000256" key="4">
    <source>
        <dbReference type="ARBA" id="ARBA00022702"/>
    </source>
</evidence>
<evidence type="ECO:0000256" key="5">
    <source>
        <dbReference type="ARBA" id="ARBA00023157"/>
    </source>
</evidence>
<feature type="chain" id="PRO_5028193164" evidence="7">
    <location>
        <begin position="20"/>
        <end position="290"/>
    </location>
</feature>
<evidence type="ECO:0000256" key="7">
    <source>
        <dbReference type="SAM" id="SignalP"/>
    </source>
</evidence>
<reference evidence="9" key="1">
    <citation type="submission" date="2025-08" db="UniProtKB">
        <authorList>
            <consortium name="RefSeq"/>
        </authorList>
    </citation>
    <scope>IDENTIFICATION</scope>
    <source>
        <strain evidence="9">Wakin</strain>
        <tissue evidence="9">Muscle</tissue>
    </source>
</reference>
<dbReference type="GO" id="GO:0097746">
    <property type="term" value="P:blood vessel diameter maintenance"/>
    <property type="evidence" value="ECO:0007669"/>
    <property type="project" value="InterPro"/>
</dbReference>
<feature type="signal peptide" evidence="7">
    <location>
        <begin position="1"/>
        <end position="19"/>
    </location>
</feature>
<comment type="similarity">
    <text evidence="2">Belongs to the urotensin-2 family.</text>
</comment>
<evidence type="ECO:0000313" key="9">
    <source>
        <dbReference type="RefSeq" id="XP_026123913.1"/>
    </source>
</evidence>
<feature type="region of interest" description="Disordered" evidence="6">
    <location>
        <begin position="121"/>
        <end position="181"/>
    </location>
</feature>
<evidence type="ECO:0000256" key="2">
    <source>
        <dbReference type="ARBA" id="ARBA00006719"/>
    </source>
</evidence>
<dbReference type="GO" id="GO:0005576">
    <property type="term" value="C:extracellular region"/>
    <property type="evidence" value="ECO:0007669"/>
    <property type="project" value="UniProtKB-SubCell"/>
</dbReference>
<comment type="subcellular location">
    <subcellularLocation>
        <location evidence="1">Secreted</location>
    </subcellularLocation>
</comment>
<accession>A0A6P6PS58</accession>
<dbReference type="GO" id="GO:0008217">
    <property type="term" value="P:regulation of blood pressure"/>
    <property type="evidence" value="ECO:0007669"/>
    <property type="project" value="InterPro"/>
</dbReference>